<dbReference type="PANTHER" id="PTHR23291">
    <property type="entry name" value="BAX INHIBITOR-RELATED"/>
    <property type="match status" value="1"/>
</dbReference>
<comment type="similarity">
    <text evidence="2 6">Belongs to the BI1 family.</text>
</comment>
<dbReference type="Pfam" id="PF01027">
    <property type="entry name" value="Bax1-I"/>
    <property type="match status" value="1"/>
</dbReference>
<keyword evidence="5 6" id="KW-0472">Membrane</keyword>
<feature type="transmembrane region" description="Helical" evidence="6">
    <location>
        <begin position="20"/>
        <end position="38"/>
    </location>
</feature>
<feature type="transmembrane region" description="Helical" evidence="6">
    <location>
        <begin position="197"/>
        <end position="220"/>
    </location>
</feature>
<dbReference type="CDD" id="cd10432">
    <property type="entry name" value="BI-1-like_bacterial"/>
    <property type="match status" value="1"/>
</dbReference>
<keyword evidence="4 6" id="KW-1133">Transmembrane helix</keyword>
<accession>A0ABW1YEB2</accession>
<dbReference type="RefSeq" id="WP_380083490.1">
    <property type="nucleotide sequence ID" value="NZ_JBHSWD010000001.1"/>
</dbReference>
<proteinExistence type="inferred from homology"/>
<feature type="transmembrane region" description="Helical" evidence="6">
    <location>
        <begin position="103"/>
        <end position="123"/>
    </location>
</feature>
<evidence type="ECO:0000256" key="1">
    <source>
        <dbReference type="ARBA" id="ARBA00004141"/>
    </source>
</evidence>
<evidence type="ECO:0000256" key="4">
    <source>
        <dbReference type="ARBA" id="ARBA00022989"/>
    </source>
</evidence>
<evidence type="ECO:0000313" key="7">
    <source>
        <dbReference type="EMBL" id="MFC6592461.1"/>
    </source>
</evidence>
<dbReference type="InterPro" id="IPR006214">
    <property type="entry name" value="Bax_inhibitor_1-related"/>
</dbReference>
<feature type="transmembrane region" description="Helical" evidence="6">
    <location>
        <begin position="75"/>
        <end position="97"/>
    </location>
</feature>
<comment type="subcellular location">
    <subcellularLocation>
        <location evidence="1">Membrane</location>
        <topology evidence="1">Multi-pass membrane protein</topology>
    </subcellularLocation>
</comment>
<evidence type="ECO:0000256" key="2">
    <source>
        <dbReference type="ARBA" id="ARBA00010350"/>
    </source>
</evidence>
<evidence type="ECO:0000313" key="8">
    <source>
        <dbReference type="Proteomes" id="UP001596297"/>
    </source>
</evidence>
<feature type="transmembrane region" description="Helical" evidence="6">
    <location>
        <begin position="135"/>
        <end position="152"/>
    </location>
</feature>
<evidence type="ECO:0000256" key="3">
    <source>
        <dbReference type="ARBA" id="ARBA00022692"/>
    </source>
</evidence>
<evidence type="ECO:0000256" key="6">
    <source>
        <dbReference type="RuleBase" id="RU004379"/>
    </source>
</evidence>
<dbReference type="Proteomes" id="UP001596297">
    <property type="component" value="Unassembled WGS sequence"/>
</dbReference>
<name>A0ABW1YEB2_9DEIO</name>
<protein>
    <submittedName>
        <fullName evidence="7">Bax inhibitor-1/YccA family protein</fullName>
    </submittedName>
</protein>
<organism evidence="7 8">
    <name type="scientific">Deinococcus lacus</name>
    <dbReference type="NCBI Taxonomy" id="392561"/>
    <lineage>
        <taxon>Bacteria</taxon>
        <taxon>Thermotogati</taxon>
        <taxon>Deinococcota</taxon>
        <taxon>Deinococci</taxon>
        <taxon>Deinococcales</taxon>
        <taxon>Deinococcaceae</taxon>
        <taxon>Deinococcus</taxon>
    </lineage>
</organism>
<reference evidence="8" key="1">
    <citation type="journal article" date="2019" name="Int. J. Syst. Evol. Microbiol.">
        <title>The Global Catalogue of Microorganisms (GCM) 10K type strain sequencing project: providing services to taxonomists for standard genome sequencing and annotation.</title>
        <authorList>
            <consortium name="The Broad Institute Genomics Platform"/>
            <consortium name="The Broad Institute Genome Sequencing Center for Infectious Disease"/>
            <person name="Wu L."/>
            <person name="Ma J."/>
        </authorList>
    </citation>
    <scope>NUCLEOTIDE SEQUENCE [LARGE SCALE GENOMIC DNA]</scope>
    <source>
        <strain evidence="8">CGMCC 1.15772</strain>
    </source>
</reference>
<dbReference type="PANTHER" id="PTHR23291:SF50">
    <property type="entry name" value="PROTEIN LIFEGUARD 4"/>
    <property type="match status" value="1"/>
</dbReference>
<sequence>MTVSYASQTEIVRGFLARTYSWMSAGLALTAGVAYMTAQNEGFAMQVSQLYLPLVLLQFGLVMGLSFLAPRLNSVMAGMLFIVYAAVTGLTFSSLLYVYSPDAVISAFLSTAGAFGLMSAVGYFTKRDLSGMGQFFLFALLGLFVAMIVNLFMGSGLLAMLISGVGVLLFAGLTAYDTQKLKALALSGISGEDAERAAVHGALALYLDFINMFLFILRFFGIGGSDD</sequence>
<feature type="transmembrane region" description="Helical" evidence="6">
    <location>
        <begin position="158"/>
        <end position="176"/>
    </location>
</feature>
<dbReference type="EMBL" id="JBHSWD010000001">
    <property type="protein sequence ID" value="MFC6592461.1"/>
    <property type="molecule type" value="Genomic_DNA"/>
</dbReference>
<feature type="transmembrane region" description="Helical" evidence="6">
    <location>
        <begin position="50"/>
        <end position="68"/>
    </location>
</feature>
<evidence type="ECO:0000256" key="5">
    <source>
        <dbReference type="ARBA" id="ARBA00023136"/>
    </source>
</evidence>
<keyword evidence="3 6" id="KW-0812">Transmembrane</keyword>
<gene>
    <name evidence="7" type="ORF">ACFP81_10960</name>
</gene>
<keyword evidence="8" id="KW-1185">Reference proteome</keyword>
<comment type="caution">
    <text evidence="7">The sequence shown here is derived from an EMBL/GenBank/DDBJ whole genome shotgun (WGS) entry which is preliminary data.</text>
</comment>